<evidence type="ECO:0000313" key="2">
    <source>
        <dbReference type="Proteomes" id="UP001231941"/>
    </source>
</evidence>
<evidence type="ECO:0000313" key="1">
    <source>
        <dbReference type="EMBL" id="MDP5274974.1"/>
    </source>
</evidence>
<dbReference type="Pfam" id="PF19673">
    <property type="entry name" value="DUF6176"/>
    <property type="match status" value="1"/>
</dbReference>
<dbReference type="Proteomes" id="UP001231941">
    <property type="component" value="Unassembled WGS sequence"/>
</dbReference>
<dbReference type="RefSeq" id="WP_305992284.1">
    <property type="nucleotide sequence ID" value="NZ_JAVAMP010000005.1"/>
</dbReference>
<organism evidence="1 2">
    <name type="scientific">Chengkuizengella axinellae</name>
    <dbReference type="NCBI Taxonomy" id="3064388"/>
    <lineage>
        <taxon>Bacteria</taxon>
        <taxon>Bacillati</taxon>
        <taxon>Bacillota</taxon>
        <taxon>Bacilli</taxon>
        <taxon>Bacillales</taxon>
        <taxon>Paenibacillaceae</taxon>
        <taxon>Chengkuizengella</taxon>
    </lineage>
</organism>
<comment type="caution">
    <text evidence="1">The sequence shown here is derived from an EMBL/GenBank/DDBJ whole genome shotgun (WGS) entry which is preliminary data.</text>
</comment>
<accession>A0ABT9J035</accession>
<protein>
    <submittedName>
        <fullName evidence="1">DUF6176 family protein</fullName>
    </submittedName>
</protein>
<name>A0ABT9J035_9BACL</name>
<gene>
    <name evidence="1" type="ORF">Q5Y73_12715</name>
</gene>
<proteinExistence type="predicted"/>
<dbReference type="InterPro" id="IPR046174">
    <property type="entry name" value="DUF6176"/>
</dbReference>
<dbReference type="EMBL" id="JAVAMP010000005">
    <property type="protein sequence ID" value="MDP5274974.1"/>
    <property type="molecule type" value="Genomic_DNA"/>
</dbReference>
<keyword evidence="2" id="KW-1185">Reference proteome</keyword>
<reference evidence="1 2" key="1">
    <citation type="submission" date="2023-08" db="EMBL/GenBank/DDBJ databases">
        <authorList>
            <person name="Park J.-S."/>
        </authorList>
    </citation>
    <scope>NUCLEOTIDE SEQUENCE [LARGE SCALE GENOMIC DNA]</scope>
    <source>
        <strain evidence="1 2">2205SS18-9</strain>
    </source>
</reference>
<sequence>MKVRLNKYRIKSGKTERVDEWMEFLNQNMDKVLLILKNENLHIETMFREKSDEGEYLYWYAVQGESEPDATLTEDEITKKNEIIKKHMEYWEECIDQEYQATPIVTDVVMVPENIEKNMV</sequence>